<evidence type="ECO:0000256" key="1">
    <source>
        <dbReference type="SAM" id="MobiDB-lite"/>
    </source>
</evidence>
<evidence type="ECO:0000313" key="3">
    <source>
        <dbReference type="RefSeq" id="XP_008442557.2"/>
    </source>
</evidence>
<gene>
    <name evidence="3" type="primary">LOC103486392</name>
</gene>
<protein>
    <submittedName>
        <fullName evidence="3">Uncharacterized protein LOC103486392 isoform X1</fullName>
    </submittedName>
</protein>
<proteinExistence type="predicted"/>
<dbReference type="PANTHER" id="PTHR33544:SF3">
    <property type="entry name" value="60S RIBOSOMAL PROTEIN L36"/>
    <property type="match status" value="1"/>
</dbReference>
<dbReference type="FunCoup" id="A0A1S3B5Y9">
    <property type="interactions" value="56"/>
</dbReference>
<dbReference type="InterPro" id="IPR040344">
    <property type="entry name" value="At3g17950-like"/>
</dbReference>
<organism evidence="2 3">
    <name type="scientific">Cucumis melo</name>
    <name type="common">Muskmelon</name>
    <dbReference type="NCBI Taxonomy" id="3656"/>
    <lineage>
        <taxon>Eukaryota</taxon>
        <taxon>Viridiplantae</taxon>
        <taxon>Streptophyta</taxon>
        <taxon>Embryophyta</taxon>
        <taxon>Tracheophyta</taxon>
        <taxon>Spermatophyta</taxon>
        <taxon>Magnoliopsida</taxon>
        <taxon>eudicotyledons</taxon>
        <taxon>Gunneridae</taxon>
        <taxon>Pentapetalae</taxon>
        <taxon>rosids</taxon>
        <taxon>fabids</taxon>
        <taxon>Cucurbitales</taxon>
        <taxon>Cucurbitaceae</taxon>
        <taxon>Benincaseae</taxon>
        <taxon>Cucumis</taxon>
    </lineage>
</organism>
<dbReference type="AlphaFoldDB" id="A0A1S3B5Y9"/>
<name>A0A1S3B5Y9_CUCME</name>
<dbReference type="PANTHER" id="PTHR33544">
    <property type="entry name" value="DUF4005 DOMAIN-CONTAINING PROTEIN-RELATED"/>
    <property type="match status" value="1"/>
</dbReference>
<sequence length="220" mass="23978">MLPDSTMALQEDGWPLGLRVMNARVGGLAGNHDLSASVSFNTLRTHSPSSFTDSSSDLDTKSTGSFYPDKSITLGSLIGVSSILELSRRSTKGNKVEILEDKKKYKSKPWLFSLSLCIKLRPDAVSFSSSPSLQHSLEAERKATRNRRNHSSTLYGPNDYSLVPPVSGANSLFSSDRVDPVSFAQAGEEESRRSDGELVQNGNSQGIPLLFSCLYCQLIK</sequence>
<dbReference type="KEGG" id="cmo:103486392"/>
<accession>A0A1S3B5Y9</accession>
<evidence type="ECO:0000313" key="2">
    <source>
        <dbReference type="Proteomes" id="UP001652600"/>
    </source>
</evidence>
<dbReference type="RefSeq" id="XP_008442557.2">
    <property type="nucleotide sequence ID" value="XM_008444335.3"/>
</dbReference>
<dbReference type="eggNOG" id="ENOG502QTVJ">
    <property type="taxonomic scope" value="Eukaryota"/>
</dbReference>
<dbReference type="GeneID" id="103486392"/>
<reference evidence="3" key="1">
    <citation type="submission" date="2025-08" db="UniProtKB">
        <authorList>
            <consortium name="RefSeq"/>
        </authorList>
    </citation>
    <scope>IDENTIFICATION</scope>
    <source>
        <tissue evidence="3">Stem</tissue>
    </source>
</reference>
<keyword evidence="2" id="KW-1185">Reference proteome</keyword>
<feature type="region of interest" description="Disordered" evidence="1">
    <location>
        <begin position="138"/>
        <end position="159"/>
    </location>
</feature>
<dbReference type="Proteomes" id="UP001652600">
    <property type="component" value="Chromosome 4"/>
</dbReference>
<dbReference type="InParanoid" id="A0A1S3B5Y9"/>